<dbReference type="Proteomes" id="UP000261420">
    <property type="component" value="Unplaced"/>
</dbReference>
<evidence type="ECO:0000313" key="2">
    <source>
        <dbReference type="Ensembl" id="ENSSDUP00000000477.1"/>
    </source>
</evidence>
<reference evidence="2" key="2">
    <citation type="submission" date="2025-09" db="UniProtKB">
        <authorList>
            <consortium name="Ensembl"/>
        </authorList>
    </citation>
    <scope>IDENTIFICATION</scope>
</reference>
<dbReference type="Ensembl" id="ENSSDUT00000000517.1">
    <property type="protein sequence ID" value="ENSSDUP00000000477.1"/>
    <property type="gene ID" value="ENSSDUG00000000412.1"/>
</dbReference>
<reference evidence="2" key="1">
    <citation type="submission" date="2025-08" db="UniProtKB">
        <authorList>
            <consortium name="Ensembl"/>
        </authorList>
    </citation>
    <scope>IDENTIFICATION</scope>
</reference>
<dbReference type="AlphaFoldDB" id="A0A3B4T3A2"/>
<evidence type="ECO:0000259" key="1">
    <source>
        <dbReference type="Pfam" id="PF20478"/>
    </source>
</evidence>
<accession>A0A3B4T3A2</accession>
<organism evidence="2 3">
    <name type="scientific">Seriola dumerili</name>
    <name type="common">Greater amberjack</name>
    <name type="synonym">Caranx dumerili</name>
    <dbReference type="NCBI Taxonomy" id="41447"/>
    <lineage>
        <taxon>Eukaryota</taxon>
        <taxon>Metazoa</taxon>
        <taxon>Chordata</taxon>
        <taxon>Craniata</taxon>
        <taxon>Vertebrata</taxon>
        <taxon>Euteleostomi</taxon>
        <taxon>Actinopterygii</taxon>
        <taxon>Neopterygii</taxon>
        <taxon>Teleostei</taxon>
        <taxon>Neoteleostei</taxon>
        <taxon>Acanthomorphata</taxon>
        <taxon>Carangaria</taxon>
        <taxon>Carangiformes</taxon>
        <taxon>Carangidae</taxon>
        <taxon>Seriola</taxon>
    </lineage>
</organism>
<proteinExistence type="predicted"/>
<feature type="domain" description="P2X purinoreceptor 7 intracellular" evidence="1">
    <location>
        <begin position="72"/>
        <end position="123"/>
    </location>
</feature>
<dbReference type="PANTHER" id="PTHR36981:SF9">
    <property type="entry name" value="NANOR-RELATED"/>
    <property type="match status" value="1"/>
</dbReference>
<dbReference type="GeneTree" id="ENSGT01030000235663"/>
<dbReference type="InterPro" id="IPR046815">
    <property type="entry name" value="P2RX7_C"/>
</dbReference>
<dbReference type="Pfam" id="PF20478">
    <property type="entry name" value="P2RX7_C"/>
    <property type="match status" value="1"/>
</dbReference>
<dbReference type="PANTHER" id="PTHR36981">
    <property type="entry name" value="ZGC:195170"/>
    <property type="match status" value="1"/>
</dbReference>
<name>A0A3B4T3A2_SERDU</name>
<evidence type="ECO:0000313" key="3">
    <source>
        <dbReference type="Proteomes" id="UP000261420"/>
    </source>
</evidence>
<protein>
    <recommendedName>
        <fullName evidence="1">P2X purinoreceptor 7 intracellular domain-containing protein</fullName>
    </recommendedName>
</protein>
<keyword evidence="3" id="KW-1185">Reference proteome</keyword>
<dbReference type="OMA" id="ENICCIE"/>
<sequence>KDSHSCSSMIENSQTVFLFGCSCSISECSCGTCATMPTEAENICCIEIPQVTFSRDKLIMNLLPDSYGRSRKNYHVWYLAYRNFVRWCWGFLGHRIRVIIPACLVLRTCMEFPDATGHYVGIRLPHE</sequence>